<keyword evidence="2" id="KW-1185">Reference proteome</keyword>
<evidence type="ECO:0000313" key="1">
    <source>
        <dbReference type="EMBL" id="PWS31621.1"/>
    </source>
</evidence>
<sequence length="75" mass="8674">MLKKEQLRTQIFLKAFEKFGRHYKEIIKWSMNGEAQVKVPETLGINYGFMQIEIGVYGKPCKKGAGKIILGNDRR</sequence>
<dbReference type="RefSeq" id="WP_109930582.1">
    <property type="nucleotide sequence ID" value="NZ_QGNY01000004.1"/>
</dbReference>
<dbReference type="AlphaFoldDB" id="A0A317EXR9"/>
<protein>
    <submittedName>
        <fullName evidence="1">Uncharacterized protein</fullName>
    </submittedName>
</protein>
<gene>
    <name evidence="1" type="ORF">DF947_13615</name>
</gene>
<dbReference type="Proteomes" id="UP000245391">
    <property type="component" value="Unassembled WGS sequence"/>
</dbReference>
<name>A0A317EXR9_9SPHI</name>
<accession>A0A317EXR9</accession>
<organism evidence="1 2">
    <name type="scientific">Pedobacter paludis</name>
    <dbReference type="NCBI Taxonomy" id="2203212"/>
    <lineage>
        <taxon>Bacteria</taxon>
        <taxon>Pseudomonadati</taxon>
        <taxon>Bacteroidota</taxon>
        <taxon>Sphingobacteriia</taxon>
        <taxon>Sphingobacteriales</taxon>
        <taxon>Sphingobacteriaceae</taxon>
        <taxon>Pedobacter</taxon>
    </lineage>
</organism>
<proteinExistence type="predicted"/>
<dbReference type="EMBL" id="QGNY01000004">
    <property type="protein sequence ID" value="PWS31621.1"/>
    <property type="molecule type" value="Genomic_DNA"/>
</dbReference>
<comment type="caution">
    <text evidence="1">The sequence shown here is derived from an EMBL/GenBank/DDBJ whole genome shotgun (WGS) entry which is preliminary data.</text>
</comment>
<reference evidence="2" key="1">
    <citation type="submission" date="2018-05" db="EMBL/GenBank/DDBJ databases">
        <title>Pedobacter paludis sp. nov., isolated from wetland soil.</title>
        <authorList>
            <person name="Zhang Y."/>
        </authorList>
    </citation>
    <scope>NUCLEOTIDE SEQUENCE [LARGE SCALE GENOMIC DNA]</scope>
    <source>
        <strain evidence="2">R-8</strain>
    </source>
</reference>
<evidence type="ECO:0000313" key="2">
    <source>
        <dbReference type="Proteomes" id="UP000245391"/>
    </source>
</evidence>
<dbReference type="OrthoDB" id="1099849at2"/>